<evidence type="ECO:0000256" key="10">
    <source>
        <dbReference type="ARBA" id="ARBA00023283"/>
    </source>
</evidence>
<feature type="compositionally biased region" description="Gly residues" evidence="11">
    <location>
        <begin position="1"/>
        <end position="12"/>
    </location>
</feature>
<dbReference type="Ensembl" id="ENSAPLT00020020906.1">
    <property type="protein sequence ID" value="ENSAPLP00020019341.1"/>
    <property type="gene ID" value="ENSAPLG00020013736.1"/>
</dbReference>
<evidence type="ECO:0000256" key="3">
    <source>
        <dbReference type="ARBA" id="ARBA00019890"/>
    </source>
</evidence>
<dbReference type="GO" id="GO:0006629">
    <property type="term" value="P:lipid metabolic process"/>
    <property type="evidence" value="ECO:0007669"/>
    <property type="project" value="TreeGrafter"/>
</dbReference>
<organism evidence="13 14">
    <name type="scientific">Anas platyrhynchos</name>
    <name type="common">Mallard</name>
    <name type="synonym">Anas boschas</name>
    <dbReference type="NCBI Taxonomy" id="8839"/>
    <lineage>
        <taxon>Eukaryota</taxon>
        <taxon>Metazoa</taxon>
        <taxon>Chordata</taxon>
        <taxon>Craniata</taxon>
        <taxon>Vertebrata</taxon>
        <taxon>Euteleostomi</taxon>
        <taxon>Archelosauria</taxon>
        <taxon>Archosauria</taxon>
        <taxon>Dinosauria</taxon>
        <taxon>Saurischia</taxon>
        <taxon>Theropoda</taxon>
        <taxon>Coelurosauria</taxon>
        <taxon>Aves</taxon>
        <taxon>Neognathae</taxon>
        <taxon>Galloanserae</taxon>
        <taxon>Anseriformes</taxon>
        <taxon>Anatidae</taxon>
        <taxon>Anatinae</taxon>
        <taxon>Anas</taxon>
    </lineage>
</organism>
<keyword evidence="7" id="KW-0446">Lipid-binding</keyword>
<evidence type="ECO:0000256" key="1">
    <source>
        <dbReference type="ARBA" id="ARBA00004613"/>
    </source>
</evidence>
<keyword evidence="5" id="KW-0964">Secreted</keyword>
<dbReference type="InterPro" id="IPR022272">
    <property type="entry name" value="Lipocalin_CS"/>
</dbReference>
<feature type="domain" description="Lipocalin/cytosolic fatty-acid binding" evidence="12">
    <location>
        <begin position="244"/>
        <end position="388"/>
    </location>
</feature>
<name>A0A8B9TEG6_ANAPL</name>
<dbReference type="GO" id="GO:0042246">
    <property type="term" value="P:tissue regeneration"/>
    <property type="evidence" value="ECO:0007669"/>
    <property type="project" value="InterPro"/>
</dbReference>
<keyword evidence="6" id="KW-0732">Signal</keyword>
<dbReference type="Proteomes" id="UP000694400">
    <property type="component" value="Chromosome 9"/>
</dbReference>
<evidence type="ECO:0000256" key="7">
    <source>
        <dbReference type="ARBA" id="ARBA00023121"/>
    </source>
</evidence>
<evidence type="ECO:0000256" key="9">
    <source>
        <dbReference type="ARBA" id="ARBA00023180"/>
    </source>
</evidence>
<comment type="similarity">
    <text evidence="2">Belongs to the calycin superfamily. Lipocalin family.</text>
</comment>
<evidence type="ECO:0000256" key="11">
    <source>
        <dbReference type="SAM" id="MobiDB-lite"/>
    </source>
</evidence>
<evidence type="ECO:0000313" key="13">
    <source>
        <dbReference type="Ensembl" id="ENSAPLP00020019341.1"/>
    </source>
</evidence>
<protein>
    <recommendedName>
        <fullName evidence="3">Apolipoprotein D</fullName>
    </recommendedName>
</protein>
<comment type="subcellular location">
    <subcellularLocation>
        <location evidence="1">Secreted</location>
    </subcellularLocation>
</comment>
<dbReference type="FunFam" id="2.40.128.20:FF:000003">
    <property type="entry name" value="Apolipoprotein D"/>
    <property type="match status" value="1"/>
</dbReference>
<evidence type="ECO:0000256" key="2">
    <source>
        <dbReference type="ARBA" id="ARBA00006889"/>
    </source>
</evidence>
<dbReference type="PRINTS" id="PR01219">
    <property type="entry name" value="APOLIPOPROTD"/>
</dbReference>
<dbReference type="InterPro" id="IPR002969">
    <property type="entry name" value="ApolipopD"/>
</dbReference>
<dbReference type="Pfam" id="PF08212">
    <property type="entry name" value="Lipocalin_2"/>
    <property type="match status" value="1"/>
</dbReference>
<dbReference type="InterPro" id="IPR000566">
    <property type="entry name" value="Lipocln_cytosolic_FA-bd_dom"/>
</dbReference>
<reference evidence="13" key="3">
    <citation type="submission" date="2025-09" db="UniProtKB">
        <authorList>
            <consortium name="Ensembl"/>
        </authorList>
    </citation>
    <scope>IDENTIFICATION</scope>
</reference>
<dbReference type="CDD" id="cd19437">
    <property type="entry name" value="lipocalin_apoD-like"/>
    <property type="match status" value="1"/>
</dbReference>
<dbReference type="Gene3D" id="2.40.128.20">
    <property type="match status" value="1"/>
</dbReference>
<evidence type="ECO:0000256" key="8">
    <source>
        <dbReference type="ARBA" id="ARBA00023157"/>
    </source>
</evidence>
<feature type="region of interest" description="Disordered" evidence="11">
    <location>
        <begin position="1"/>
        <end position="20"/>
    </location>
</feature>
<dbReference type="PRINTS" id="PR00179">
    <property type="entry name" value="LIPOCALIN"/>
</dbReference>
<dbReference type="PANTHER" id="PTHR10612">
    <property type="entry name" value="APOLIPOPROTEIN D"/>
    <property type="match status" value="1"/>
</dbReference>
<sequence>MPTPGDVGGGESRGAAPRLTWSRRGAAGRCRRLNEAVAVPVPRGRAGGRAGPGGGDRLRPPRAAAMRGTTGLLALGAAAGLLAGGGGRWLGRLLHRLLLLPPLRAVRARRALPVEGKAVLVTGCDKGFGHALAKQLHAKGFTVFAGCLLADKNGDGARELKNMKSDRMKVLQMNVCSDEEVAQAVDFVKATLKDPEEGFPPASRHSHAGHRQCGSQSCSVSSGFGKGQMFHMGPCPDPPVQENFDISKYLGKWYEIEKLPSNFEKGSCIQANYSLKENGKFKVINKELLSSGKVNEVEGEIMHTDVKEPAKLSVRFNWFMPSAPYWVISTDYENYSLVYSCTNILWLFHIDYAWIMSRTPDMHPETVEHLKSVLQSYKIDTEKMMPTDQLNCPAEM</sequence>
<dbReference type="Gene3D" id="3.40.50.720">
    <property type="entry name" value="NAD(P)-binding Rossmann-like Domain"/>
    <property type="match status" value="1"/>
</dbReference>
<evidence type="ECO:0000259" key="12">
    <source>
        <dbReference type="Pfam" id="PF08212"/>
    </source>
</evidence>
<keyword evidence="9" id="KW-0325">Glycoprotein</keyword>
<keyword evidence="4" id="KW-0813">Transport</keyword>
<keyword evidence="10" id="KW-0873">Pyrrolidone carboxylic acid</keyword>
<reference evidence="13" key="1">
    <citation type="submission" date="2019-08" db="EMBL/GenBank/DDBJ databases">
        <title>Three high-quality genomes provides insights into domestication of ducks.</title>
        <authorList>
            <person name="Hou Z.C."/>
            <person name="Zhu F."/>
            <person name="Yin Z.T."/>
            <person name="Zhang F."/>
        </authorList>
    </citation>
    <scope>NUCLEOTIDE SEQUENCE [LARGE SCALE GENOMIC DNA]</scope>
</reference>
<dbReference type="SUPFAM" id="SSF50814">
    <property type="entry name" value="Lipocalins"/>
    <property type="match status" value="1"/>
</dbReference>
<dbReference type="GO" id="GO:0000302">
    <property type="term" value="P:response to reactive oxygen species"/>
    <property type="evidence" value="ECO:0007669"/>
    <property type="project" value="TreeGrafter"/>
</dbReference>
<dbReference type="GO" id="GO:0005737">
    <property type="term" value="C:cytoplasm"/>
    <property type="evidence" value="ECO:0007669"/>
    <property type="project" value="TreeGrafter"/>
</dbReference>
<keyword evidence="8" id="KW-1015">Disulfide bond</keyword>
<dbReference type="PROSITE" id="PS00213">
    <property type="entry name" value="LIPOCALIN"/>
    <property type="match status" value="1"/>
</dbReference>
<dbReference type="PANTHER" id="PTHR10612:SF34">
    <property type="entry name" value="APOLIPOPROTEIN D"/>
    <property type="match status" value="1"/>
</dbReference>
<dbReference type="Pfam" id="PF00106">
    <property type="entry name" value="adh_short"/>
    <property type="match status" value="1"/>
</dbReference>
<dbReference type="GO" id="GO:0015485">
    <property type="term" value="F:cholesterol binding"/>
    <property type="evidence" value="ECO:0007669"/>
    <property type="project" value="TreeGrafter"/>
</dbReference>
<reference evidence="13" key="2">
    <citation type="submission" date="2025-08" db="UniProtKB">
        <authorList>
            <consortium name="Ensembl"/>
        </authorList>
    </citation>
    <scope>IDENTIFICATION</scope>
</reference>
<dbReference type="SUPFAM" id="SSF51735">
    <property type="entry name" value="NAD(P)-binding Rossmann-fold domains"/>
    <property type="match status" value="1"/>
</dbReference>
<proteinExistence type="inferred from homology"/>
<evidence type="ECO:0000256" key="6">
    <source>
        <dbReference type="ARBA" id="ARBA00022729"/>
    </source>
</evidence>
<accession>A0A8B9TEG6</accession>
<dbReference type="GO" id="GO:0007420">
    <property type="term" value="P:brain development"/>
    <property type="evidence" value="ECO:0007669"/>
    <property type="project" value="InterPro"/>
</dbReference>
<evidence type="ECO:0000313" key="14">
    <source>
        <dbReference type="Proteomes" id="UP000694400"/>
    </source>
</evidence>
<dbReference type="GO" id="GO:0006869">
    <property type="term" value="P:lipid transport"/>
    <property type="evidence" value="ECO:0007669"/>
    <property type="project" value="InterPro"/>
</dbReference>
<evidence type="ECO:0000256" key="4">
    <source>
        <dbReference type="ARBA" id="ARBA00022448"/>
    </source>
</evidence>
<dbReference type="InterPro" id="IPR012674">
    <property type="entry name" value="Calycin"/>
</dbReference>
<evidence type="ECO:0000256" key="5">
    <source>
        <dbReference type="ARBA" id="ARBA00022525"/>
    </source>
</evidence>
<dbReference type="InterPro" id="IPR002347">
    <property type="entry name" value="SDR_fam"/>
</dbReference>
<dbReference type="GO" id="GO:0005576">
    <property type="term" value="C:extracellular region"/>
    <property type="evidence" value="ECO:0007669"/>
    <property type="project" value="UniProtKB-SubCell"/>
</dbReference>
<dbReference type="InterPro" id="IPR036291">
    <property type="entry name" value="NAD(P)-bd_dom_sf"/>
</dbReference>
<dbReference type="AlphaFoldDB" id="A0A8B9TEG6"/>